<dbReference type="Proteomes" id="UP000186914">
    <property type="component" value="Unassembled WGS sequence"/>
</dbReference>
<keyword evidence="3" id="KW-1185">Reference proteome</keyword>
<feature type="region of interest" description="Disordered" evidence="1">
    <location>
        <begin position="1"/>
        <end position="52"/>
    </location>
</feature>
<sequence>MTDNRRPTTENRRTTSDDRDEDQQTMADVDHTPPHEAPGANRVFERGNEGRR</sequence>
<evidence type="ECO:0000256" key="1">
    <source>
        <dbReference type="SAM" id="MobiDB-lite"/>
    </source>
</evidence>
<dbReference type="InterPro" id="IPR058742">
    <property type="entry name" value="DUF7989"/>
</dbReference>
<organism evidence="2 3">
    <name type="scientific">Haladaptatus litoreus</name>
    <dbReference type="NCBI Taxonomy" id="553468"/>
    <lineage>
        <taxon>Archaea</taxon>
        <taxon>Methanobacteriati</taxon>
        <taxon>Methanobacteriota</taxon>
        <taxon>Stenosarchaea group</taxon>
        <taxon>Halobacteria</taxon>
        <taxon>Halobacteriales</taxon>
        <taxon>Haladaptataceae</taxon>
        <taxon>Haladaptatus</taxon>
    </lineage>
</organism>
<dbReference type="Pfam" id="PF25951">
    <property type="entry name" value="DUF7989"/>
    <property type="match status" value="1"/>
</dbReference>
<dbReference type="RefSeq" id="WP_175609638.1">
    <property type="nucleotide sequence ID" value="NZ_FTNO01000001.1"/>
</dbReference>
<reference evidence="3" key="1">
    <citation type="submission" date="2017-01" db="EMBL/GenBank/DDBJ databases">
        <authorList>
            <person name="Varghese N."/>
            <person name="Submissions S."/>
        </authorList>
    </citation>
    <scope>NUCLEOTIDE SEQUENCE [LARGE SCALE GENOMIC DNA]</scope>
    <source>
        <strain evidence="3">CGMCC 1.7737</strain>
    </source>
</reference>
<accession>A0A1N6YD31</accession>
<evidence type="ECO:0000313" key="3">
    <source>
        <dbReference type="Proteomes" id="UP000186914"/>
    </source>
</evidence>
<proteinExistence type="predicted"/>
<evidence type="ECO:0000313" key="2">
    <source>
        <dbReference type="EMBL" id="SIR12477.1"/>
    </source>
</evidence>
<gene>
    <name evidence="2" type="ORF">SAMN05421858_1514</name>
</gene>
<protein>
    <submittedName>
        <fullName evidence="2">Uncharacterized protein</fullName>
    </submittedName>
</protein>
<dbReference type="OrthoDB" id="306312at2157"/>
<dbReference type="EMBL" id="FTNO01000001">
    <property type="protein sequence ID" value="SIR12477.1"/>
    <property type="molecule type" value="Genomic_DNA"/>
</dbReference>
<name>A0A1N6YD31_9EURY</name>
<dbReference type="AlphaFoldDB" id="A0A1N6YD31"/>
<feature type="compositionally biased region" description="Basic and acidic residues" evidence="1">
    <location>
        <begin position="43"/>
        <end position="52"/>
    </location>
</feature>
<feature type="compositionally biased region" description="Basic and acidic residues" evidence="1">
    <location>
        <begin position="1"/>
        <end position="17"/>
    </location>
</feature>